<sequence>MVKICTILFLFSDSWAKAFSQTSSFLSLLTQPTTTNSGFNPTLQRRQKRRSVLYGIARIMSHPITVSYALSLGVVHYSLSIDCIIILAFCSRWESFLQSDLWEHHSQAKNVWVSPSPDSYGARIEIGGTQNRKEWKLDIHQLCEKTLHSQISYNSRPFVIDLHIQLTSMDSLGRLKDVLDIVAQYDRASTKGIPPIDLRVDVSRDDLNVTEDDIENSSFTFDHLGGLQKLTWKGPFAHILFDRPPGWWVDEQEPLFTRLRELRLLDCILSPDTLQQFILRCPSLLSCVVHHVGDTTGTDDLDTCGDTVVHPSLRRLDISSTVGLSNFFAETQFPHLEHLSLKLHPCSASDEQDDVKRLVLPWPSLRHFELKMRLDHLTLYHLRAFCDRQPSWSGREHSFYNEIQEWFKGLSAYKEFKTTE</sequence>
<dbReference type="HOGENOM" id="CLU_653931_0_0_1"/>
<feature type="signal peptide" evidence="1">
    <location>
        <begin position="1"/>
        <end position="16"/>
    </location>
</feature>
<evidence type="ECO:0000313" key="3">
    <source>
        <dbReference type="Proteomes" id="UP000053424"/>
    </source>
</evidence>
<dbReference type="AlphaFoldDB" id="A0A0C3C991"/>
<dbReference type="SUPFAM" id="SSF52047">
    <property type="entry name" value="RNI-like"/>
    <property type="match status" value="1"/>
</dbReference>
<evidence type="ECO:0008006" key="4">
    <source>
        <dbReference type="Google" id="ProtNLM"/>
    </source>
</evidence>
<name>A0A0C3C991_HEBCY</name>
<organism evidence="2 3">
    <name type="scientific">Hebeloma cylindrosporum</name>
    <dbReference type="NCBI Taxonomy" id="76867"/>
    <lineage>
        <taxon>Eukaryota</taxon>
        <taxon>Fungi</taxon>
        <taxon>Dikarya</taxon>
        <taxon>Basidiomycota</taxon>
        <taxon>Agaricomycotina</taxon>
        <taxon>Agaricomycetes</taxon>
        <taxon>Agaricomycetidae</taxon>
        <taxon>Agaricales</taxon>
        <taxon>Agaricineae</taxon>
        <taxon>Hymenogastraceae</taxon>
        <taxon>Hebeloma</taxon>
    </lineage>
</organism>
<dbReference type="EMBL" id="KN831782">
    <property type="protein sequence ID" value="KIM40784.1"/>
    <property type="molecule type" value="Genomic_DNA"/>
</dbReference>
<accession>A0A0C3C991</accession>
<reference evidence="2 3" key="1">
    <citation type="submission" date="2014-04" db="EMBL/GenBank/DDBJ databases">
        <authorList>
            <consortium name="DOE Joint Genome Institute"/>
            <person name="Kuo A."/>
            <person name="Gay G."/>
            <person name="Dore J."/>
            <person name="Kohler A."/>
            <person name="Nagy L.G."/>
            <person name="Floudas D."/>
            <person name="Copeland A."/>
            <person name="Barry K.W."/>
            <person name="Cichocki N."/>
            <person name="Veneault-Fourrey C."/>
            <person name="LaButti K."/>
            <person name="Lindquist E.A."/>
            <person name="Lipzen A."/>
            <person name="Lundell T."/>
            <person name="Morin E."/>
            <person name="Murat C."/>
            <person name="Sun H."/>
            <person name="Tunlid A."/>
            <person name="Henrissat B."/>
            <person name="Grigoriev I.V."/>
            <person name="Hibbett D.S."/>
            <person name="Martin F."/>
            <person name="Nordberg H.P."/>
            <person name="Cantor M.N."/>
            <person name="Hua S.X."/>
        </authorList>
    </citation>
    <scope>NUCLEOTIDE SEQUENCE [LARGE SCALE GENOMIC DNA]</scope>
    <source>
        <strain evidence="3">h7</strain>
    </source>
</reference>
<evidence type="ECO:0000313" key="2">
    <source>
        <dbReference type="EMBL" id="KIM40784.1"/>
    </source>
</evidence>
<dbReference type="OrthoDB" id="3064283at2759"/>
<dbReference type="Proteomes" id="UP000053424">
    <property type="component" value="Unassembled WGS sequence"/>
</dbReference>
<dbReference type="InterPro" id="IPR032675">
    <property type="entry name" value="LRR_dom_sf"/>
</dbReference>
<keyword evidence="3" id="KW-1185">Reference proteome</keyword>
<keyword evidence="1" id="KW-0732">Signal</keyword>
<dbReference type="Gene3D" id="3.80.10.10">
    <property type="entry name" value="Ribonuclease Inhibitor"/>
    <property type="match status" value="1"/>
</dbReference>
<proteinExistence type="predicted"/>
<feature type="chain" id="PRO_5002162248" description="F-box domain-containing protein" evidence="1">
    <location>
        <begin position="17"/>
        <end position="420"/>
    </location>
</feature>
<protein>
    <recommendedName>
        <fullName evidence="4">F-box domain-containing protein</fullName>
    </recommendedName>
</protein>
<evidence type="ECO:0000256" key="1">
    <source>
        <dbReference type="SAM" id="SignalP"/>
    </source>
</evidence>
<reference evidence="3" key="2">
    <citation type="submission" date="2015-01" db="EMBL/GenBank/DDBJ databases">
        <title>Evolutionary Origins and Diversification of the Mycorrhizal Mutualists.</title>
        <authorList>
            <consortium name="DOE Joint Genome Institute"/>
            <consortium name="Mycorrhizal Genomics Consortium"/>
            <person name="Kohler A."/>
            <person name="Kuo A."/>
            <person name="Nagy L.G."/>
            <person name="Floudas D."/>
            <person name="Copeland A."/>
            <person name="Barry K.W."/>
            <person name="Cichocki N."/>
            <person name="Veneault-Fourrey C."/>
            <person name="LaButti K."/>
            <person name="Lindquist E.A."/>
            <person name="Lipzen A."/>
            <person name="Lundell T."/>
            <person name="Morin E."/>
            <person name="Murat C."/>
            <person name="Riley R."/>
            <person name="Ohm R."/>
            <person name="Sun H."/>
            <person name="Tunlid A."/>
            <person name="Henrissat B."/>
            <person name="Grigoriev I.V."/>
            <person name="Hibbett D.S."/>
            <person name="Martin F."/>
        </authorList>
    </citation>
    <scope>NUCLEOTIDE SEQUENCE [LARGE SCALE GENOMIC DNA]</scope>
    <source>
        <strain evidence="3">h7</strain>
    </source>
</reference>
<gene>
    <name evidence="2" type="ORF">M413DRAFT_11588</name>
</gene>